<name>A0ACD3SQP4_9BURK</name>
<dbReference type="Proteomes" id="UP000004277">
    <property type="component" value="Unassembled WGS sequence"/>
</dbReference>
<keyword evidence="2" id="KW-1185">Reference proteome</keyword>
<comment type="caution">
    <text evidence="1">The sequence shown here is derived from an EMBL/GenBank/DDBJ whole genome shotgun (WGS) entry which is preliminary data.</text>
</comment>
<keyword evidence="1" id="KW-0489">Methyltransferase</keyword>
<evidence type="ECO:0000313" key="1">
    <source>
        <dbReference type="EMBL" id="TMS58610.1"/>
    </source>
</evidence>
<evidence type="ECO:0000313" key="2">
    <source>
        <dbReference type="Proteomes" id="UP000004277"/>
    </source>
</evidence>
<keyword evidence="1" id="KW-0808">Transferase</keyword>
<reference evidence="1" key="1">
    <citation type="submission" date="2019-05" db="EMBL/GenBank/DDBJ databases">
        <title>Revised genome assembly of Burkholderiaceae (previously Ralstonia) sp. PBA.</title>
        <authorList>
            <person name="Gan H.M."/>
        </authorList>
    </citation>
    <scope>NUCLEOTIDE SEQUENCE</scope>
    <source>
        <strain evidence="1">PBA</strain>
    </source>
</reference>
<gene>
    <name evidence="1" type="ORF">MW7_007780</name>
</gene>
<protein>
    <submittedName>
        <fullName evidence="1">RlmE family RNA methyltransferase</fullName>
    </submittedName>
</protein>
<proteinExistence type="predicted"/>
<accession>A0ACD3SQP4</accession>
<organism evidence="1 2">
    <name type="scientific">Imbroritus primus</name>
    <dbReference type="NCBI Taxonomy" id="3058603"/>
    <lineage>
        <taxon>Bacteria</taxon>
        <taxon>Pseudomonadati</taxon>
        <taxon>Pseudomonadota</taxon>
        <taxon>Betaproteobacteria</taxon>
        <taxon>Burkholderiales</taxon>
        <taxon>Burkholderiaceae</taxon>
        <taxon>Imbroritus</taxon>
    </lineage>
</organism>
<dbReference type="EMBL" id="AKCV02000015">
    <property type="protein sequence ID" value="TMS58610.1"/>
    <property type="molecule type" value="Genomic_DNA"/>
</dbReference>
<sequence>MAKGKSKNKFNQSWLHDHMNDPYVKLAQREGYRARAAYKLKEIDEQDKLIHPGQVIVDLGAAPGSWSQYARNKLADSPRAKDGRIDGAIIAIDLLPLEPVADVTFIQGDFRDDAVYRQLEETVLAASGGSKVDLVLSDMAPNLSGVEAADAARIEHICELALEFAQAHLKPDGALLVKCFHGSGYSQIVKRFKDQFKVVAPRKPKASRDKSSETFILGRYLKTP</sequence>